<protein>
    <submittedName>
        <fullName evidence="1">SET domain group 40</fullName>
    </submittedName>
</protein>
<keyword evidence="2" id="KW-1185">Reference proteome</keyword>
<gene>
    <name evidence="1" type="ORF">OWV82_020441</name>
</gene>
<dbReference type="EMBL" id="CM051404">
    <property type="protein sequence ID" value="KAJ4706835.1"/>
    <property type="molecule type" value="Genomic_DNA"/>
</dbReference>
<accession>A0ACC1X603</accession>
<name>A0ACC1X603_MELAZ</name>
<sequence length="498" mass="55586">MEEEVENLENLLKWAADMGITDSTNGNPSASCLGHSLTISNFPEAGGRGLGAVRDLRKGELILKVPKSALFTAECLLQKDQKLSLAINRHHFLSPIQILIVCLLYEVGKGKSSMWYPYLMLLPRSYHILATFGQFQRQALQVDDAIWAAERAVSTSESEWKQANKLMEELKLKPQLVSFKAWLWASATVSSRTMHIAWDKAGCLCPVGDFFNYAAPGEESDGIENVEGRMHASYLPNGGTPDILESEKFNAHLHRLTDGGFEEDVNSYCFYARKNYKKGEQVLLSYGTYTNLELLEHYGFILNENPNDKVFISLESGLYSSSSLPKESQYIEQNGKPSFALLSALRLWMTPANQRRSVGHLAYSGCQLSVDNEISVMIWISNKCHAILKNLPTSIKEDSLLLSAINKIQDYNTPMELKKVMSAFGNEVRAFLETSCLKNGKNGAAAAAAAELSLSGKTKLSIERWKFAVQWRLRYKRTLANCISYCDELGLLPCCQTG</sequence>
<proteinExistence type="predicted"/>
<organism evidence="1 2">
    <name type="scientific">Melia azedarach</name>
    <name type="common">Chinaberry tree</name>
    <dbReference type="NCBI Taxonomy" id="155640"/>
    <lineage>
        <taxon>Eukaryota</taxon>
        <taxon>Viridiplantae</taxon>
        <taxon>Streptophyta</taxon>
        <taxon>Embryophyta</taxon>
        <taxon>Tracheophyta</taxon>
        <taxon>Spermatophyta</taxon>
        <taxon>Magnoliopsida</taxon>
        <taxon>eudicotyledons</taxon>
        <taxon>Gunneridae</taxon>
        <taxon>Pentapetalae</taxon>
        <taxon>rosids</taxon>
        <taxon>malvids</taxon>
        <taxon>Sapindales</taxon>
        <taxon>Meliaceae</taxon>
        <taxon>Melia</taxon>
    </lineage>
</organism>
<reference evidence="1 2" key="1">
    <citation type="journal article" date="2023" name="Science">
        <title>Complex scaffold remodeling in plant triterpene biosynthesis.</title>
        <authorList>
            <person name="De La Pena R."/>
            <person name="Hodgson H."/>
            <person name="Liu J.C."/>
            <person name="Stephenson M.J."/>
            <person name="Martin A.C."/>
            <person name="Owen C."/>
            <person name="Harkess A."/>
            <person name="Leebens-Mack J."/>
            <person name="Jimenez L.E."/>
            <person name="Osbourn A."/>
            <person name="Sattely E.S."/>
        </authorList>
    </citation>
    <scope>NUCLEOTIDE SEQUENCE [LARGE SCALE GENOMIC DNA]</scope>
    <source>
        <strain evidence="2">cv. JPN11</strain>
        <tissue evidence="1">Leaf</tissue>
    </source>
</reference>
<dbReference type="Proteomes" id="UP001164539">
    <property type="component" value="Chromosome 11"/>
</dbReference>
<comment type="caution">
    <text evidence="1">The sequence shown here is derived from an EMBL/GenBank/DDBJ whole genome shotgun (WGS) entry which is preliminary data.</text>
</comment>
<evidence type="ECO:0000313" key="2">
    <source>
        <dbReference type="Proteomes" id="UP001164539"/>
    </source>
</evidence>
<evidence type="ECO:0000313" key="1">
    <source>
        <dbReference type="EMBL" id="KAJ4706835.1"/>
    </source>
</evidence>